<dbReference type="AlphaFoldDB" id="A0A498SBV7"/>
<evidence type="ECO:0000256" key="1">
    <source>
        <dbReference type="SAM" id="MobiDB-lite"/>
    </source>
</evidence>
<organism evidence="2 3">
    <name type="scientific">Acanthocheilonema viteae</name>
    <name type="common">Filarial nematode worm</name>
    <name type="synonym">Dipetalonema viteae</name>
    <dbReference type="NCBI Taxonomy" id="6277"/>
    <lineage>
        <taxon>Eukaryota</taxon>
        <taxon>Metazoa</taxon>
        <taxon>Ecdysozoa</taxon>
        <taxon>Nematoda</taxon>
        <taxon>Chromadorea</taxon>
        <taxon>Rhabditida</taxon>
        <taxon>Spirurina</taxon>
        <taxon>Spiruromorpha</taxon>
        <taxon>Filarioidea</taxon>
        <taxon>Onchocercidae</taxon>
        <taxon>Acanthocheilonema</taxon>
    </lineage>
</organism>
<dbReference type="Proteomes" id="UP000276991">
    <property type="component" value="Unassembled WGS sequence"/>
</dbReference>
<evidence type="ECO:0000313" key="2">
    <source>
        <dbReference type="EMBL" id="VBB29243.1"/>
    </source>
</evidence>
<gene>
    <name evidence="2" type="ORF">NAV_LOCUS4048</name>
</gene>
<feature type="compositionally biased region" description="Basic residues" evidence="1">
    <location>
        <begin position="100"/>
        <end position="125"/>
    </location>
</feature>
<dbReference type="EMBL" id="UPTC01000569">
    <property type="protein sequence ID" value="VBB29243.1"/>
    <property type="molecule type" value="Genomic_DNA"/>
</dbReference>
<protein>
    <submittedName>
        <fullName evidence="2">Uncharacterized protein</fullName>
    </submittedName>
</protein>
<evidence type="ECO:0000313" key="3">
    <source>
        <dbReference type="Proteomes" id="UP000276991"/>
    </source>
</evidence>
<feature type="compositionally biased region" description="Gly residues" evidence="1">
    <location>
        <begin position="88"/>
        <end position="99"/>
    </location>
</feature>
<feature type="region of interest" description="Disordered" evidence="1">
    <location>
        <begin position="85"/>
        <end position="125"/>
    </location>
</feature>
<sequence>MILRLFARCAFVSQIHLSVIEVFTISCLAILELCSVLYFDVISVHIIRGRKDLFMRPALQETMPRESMKSAWPFSEHTVEERHIGMDRSGGGDGGGGGGGRRHHHHHLRGRHRHFHHLPHGHHHC</sequence>
<name>A0A498SBV7_ACAVI</name>
<proteinExistence type="predicted"/>
<reference evidence="2 3" key="1">
    <citation type="submission" date="2018-08" db="EMBL/GenBank/DDBJ databases">
        <authorList>
            <person name="Laetsch R D."/>
            <person name="Stevens L."/>
            <person name="Kumar S."/>
            <person name="Blaxter L. M."/>
        </authorList>
    </citation>
    <scope>NUCLEOTIDE SEQUENCE [LARGE SCALE GENOMIC DNA]</scope>
</reference>
<accession>A0A498SBV7</accession>
<keyword evidence="3" id="KW-1185">Reference proteome</keyword>